<dbReference type="Proteomes" id="UP000245956">
    <property type="component" value="Unassembled WGS sequence"/>
</dbReference>
<dbReference type="InterPro" id="IPR025975">
    <property type="entry name" value="Polysacc_lyase"/>
</dbReference>
<proteinExistence type="predicted"/>
<dbReference type="Pfam" id="PF14099">
    <property type="entry name" value="Polysacc_lyase"/>
    <property type="match status" value="1"/>
</dbReference>
<dbReference type="Gene3D" id="2.60.120.200">
    <property type="match status" value="1"/>
</dbReference>
<evidence type="ECO:0000256" key="1">
    <source>
        <dbReference type="SAM" id="MobiDB-lite"/>
    </source>
</evidence>
<evidence type="ECO:0000313" key="3">
    <source>
        <dbReference type="Proteomes" id="UP000245956"/>
    </source>
</evidence>
<reference evidence="2 3" key="1">
    <citation type="journal article" date="2016" name="Front. Microbiol.">
        <title>Genome and transcriptome sequences reveal the specific parasitism of the nematophagous Purpureocillium lilacinum 36-1.</title>
        <authorList>
            <person name="Xie J."/>
            <person name="Li S."/>
            <person name="Mo C."/>
            <person name="Xiao X."/>
            <person name="Peng D."/>
            <person name="Wang G."/>
            <person name="Xiao Y."/>
        </authorList>
    </citation>
    <scope>NUCLEOTIDE SEQUENCE [LARGE SCALE GENOMIC DNA]</scope>
    <source>
        <strain evidence="2 3">36-1</strain>
    </source>
</reference>
<evidence type="ECO:0000313" key="2">
    <source>
        <dbReference type="EMBL" id="PWI68481.1"/>
    </source>
</evidence>
<evidence type="ECO:0008006" key="4">
    <source>
        <dbReference type="Google" id="ProtNLM"/>
    </source>
</evidence>
<dbReference type="EMBL" id="LCWV01000015">
    <property type="protein sequence ID" value="PWI68481.1"/>
    <property type="molecule type" value="Genomic_DNA"/>
</dbReference>
<gene>
    <name evidence="2" type="ORF">PCL_02250</name>
</gene>
<feature type="region of interest" description="Disordered" evidence="1">
    <location>
        <begin position="222"/>
        <end position="247"/>
    </location>
</feature>
<feature type="region of interest" description="Disordered" evidence="1">
    <location>
        <begin position="259"/>
        <end position="303"/>
    </location>
</feature>
<comment type="caution">
    <text evidence="2">The sequence shown here is derived from an EMBL/GenBank/DDBJ whole genome shotgun (WGS) entry which is preliminary data.</text>
</comment>
<sequence length="636" mass="69115">MKTNAADDAARDGAKVKLPAVMSVDEQRDGLGVWRAGELSSRHRQLGPWIGVGCCRGCRHSGSLGGAPCSYSGARADCFALLPSLEVAIDHLRCMELARHTVPGALDATSNGLHGGRTARAISSTGTYLLTPVIVSGSSLHGGGTRLWTVARPPPYQTTCHDSTTHVPCRQQYRAPQDETTTHLTVGSTPPPFDATLIAPNHSTALRQLRYSLHLEELKRVPPAPRSGFNSATPCSIGDHPGNSTLHDSARRYLDSVKLKQTTRPPNLAIVSFKAPQADGRRSTSTTTRSDRDPPELKVAGGRLSTAGASPLHSCAAATPVLPAGGIGGICGGPDAAVQGRWNAVLTDHERTLTATPMSSPMFGVNNAGHDILPMMVGLVQSLAALLVAAAAPNIVLAERTFYNSGTLNGWDYVRREHQGTVTQVDNVSYKGGTALKMTQTYDANYHDRYHSEVDHNYGYKRGDTLFYGFAFRLSEAWEFQDQSYNIAQFIANRPGAGCGGDDWMPSAMIWVQGNQLTSRIVSGHYRQPDCSRKIDTLRNLATIQAGTWHRVVVQAKWASDSSGYYKIWLDGNKVFERLNVPTTVDDDSVFQYRVGLYANSWHDDGYMKGSQGFRQIWYDEVAIGTTFKDVDPDQQ</sequence>
<accession>A0A2U3E1U0</accession>
<protein>
    <recommendedName>
        <fullName evidence="4">Glucuronan lyase A</fullName>
    </recommendedName>
</protein>
<organism evidence="2 3">
    <name type="scientific">Purpureocillium lilacinum</name>
    <name type="common">Paecilomyces lilacinus</name>
    <dbReference type="NCBI Taxonomy" id="33203"/>
    <lineage>
        <taxon>Eukaryota</taxon>
        <taxon>Fungi</taxon>
        <taxon>Dikarya</taxon>
        <taxon>Ascomycota</taxon>
        <taxon>Pezizomycotina</taxon>
        <taxon>Sordariomycetes</taxon>
        <taxon>Hypocreomycetidae</taxon>
        <taxon>Hypocreales</taxon>
        <taxon>Ophiocordycipitaceae</taxon>
        <taxon>Purpureocillium</taxon>
    </lineage>
</organism>
<dbReference type="AlphaFoldDB" id="A0A2U3E1U0"/>
<name>A0A2U3E1U0_PURLI</name>